<evidence type="ECO:0000256" key="1">
    <source>
        <dbReference type="SAM" id="MobiDB-lite"/>
    </source>
</evidence>
<gene>
    <name evidence="2" type="ORF">DAPPUDRAFT_234346</name>
</gene>
<dbReference type="Proteomes" id="UP000000305">
    <property type="component" value="Unassembled WGS sequence"/>
</dbReference>
<evidence type="ECO:0000313" key="3">
    <source>
        <dbReference type="Proteomes" id="UP000000305"/>
    </source>
</evidence>
<feature type="compositionally biased region" description="Low complexity" evidence="1">
    <location>
        <begin position="32"/>
        <end position="50"/>
    </location>
</feature>
<dbReference type="OrthoDB" id="6351108at2759"/>
<protein>
    <submittedName>
        <fullName evidence="2">Uncharacterized protein</fullName>
    </submittedName>
</protein>
<organism evidence="2 3">
    <name type="scientific">Daphnia pulex</name>
    <name type="common">Water flea</name>
    <dbReference type="NCBI Taxonomy" id="6669"/>
    <lineage>
        <taxon>Eukaryota</taxon>
        <taxon>Metazoa</taxon>
        <taxon>Ecdysozoa</taxon>
        <taxon>Arthropoda</taxon>
        <taxon>Crustacea</taxon>
        <taxon>Branchiopoda</taxon>
        <taxon>Diplostraca</taxon>
        <taxon>Cladocera</taxon>
        <taxon>Anomopoda</taxon>
        <taxon>Daphniidae</taxon>
        <taxon>Daphnia</taxon>
    </lineage>
</organism>
<dbReference type="AlphaFoldDB" id="E9FWE3"/>
<proteinExistence type="predicted"/>
<keyword evidence="3" id="KW-1185">Reference proteome</keyword>
<dbReference type="HOGENOM" id="CLU_477574_0_0_1"/>
<feature type="compositionally biased region" description="Low complexity" evidence="1">
    <location>
        <begin position="551"/>
        <end position="563"/>
    </location>
</feature>
<dbReference type="EMBL" id="GL732526">
    <property type="protein sequence ID" value="EFX87876.1"/>
    <property type="molecule type" value="Genomic_DNA"/>
</dbReference>
<accession>E9FWE3</accession>
<feature type="region of interest" description="Disordered" evidence="1">
    <location>
        <begin position="544"/>
        <end position="571"/>
    </location>
</feature>
<dbReference type="KEGG" id="dpx:DAPPUDRAFT_234346"/>
<feature type="region of interest" description="Disordered" evidence="1">
    <location>
        <begin position="22"/>
        <end position="50"/>
    </location>
</feature>
<sequence length="571" mass="63573">MNLKLCGLADWFPTAEKKRQTPSPAVERYSARRLPSASLPSSSDGDISSSSTRLKQANQIMCRAASFYFSRFQKSILRSDLSLIGALLRTWLTNLAFAAYVTFYSLPYHLLTGVLKWTVRWLLTTYYYYRRPGILCVTFDDDFNRNRTTTAHSSCWAFSVYLVDCGGASPAQLRQSIADGAEDRPALKLVRKAEAFGWIHLWKHPEAGERTLDRMSSVQELPPVWKHQLVTEDTVHEYISEVYRRPEGADAEQPPWRVYLIPLALSHDPDKVSWPASGSNCCLLVRCHRLLSLPLDSLIREALNKPSIERDNCTPSSMAVQRVVVVAKSFDSPQRAAIATGNGWAHVSWTRPIPSIGFIDRICDLTGANSGQVVLAAFCQSVNQCCRQSATAAAAGVLHVELTWSSSSSSAGSFPNADYYTLPLGSAAHDDGQVVLETLRRQRKNRKNPYRILPKDTLFRGLADSPSAILSVKMEMLASSNSLPGSFLHWSSSPTPLIPIRLCLWADDSSIRLGLIQHHQLLFPVRADDIERRIHQLAAGLGVQNRRPLSRHSSPSSSPQRLLTPPPTPRL</sequence>
<dbReference type="InParanoid" id="E9FWE3"/>
<name>E9FWE3_DAPPU</name>
<evidence type="ECO:0000313" key="2">
    <source>
        <dbReference type="EMBL" id="EFX87876.1"/>
    </source>
</evidence>
<reference evidence="2 3" key="1">
    <citation type="journal article" date="2011" name="Science">
        <title>The ecoresponsive genome of Daphnia pulex.</title>
        <authorList>
            <person name="Colbourne J.K."/>
            <person name="Pfrender M.E."/>
            <person name="Gilbert D."/>
            <person name="Thomas W.K."/>
            <person name="Tucker A."/>
            <person name="Oakley T.H."/>
            <person name="Tokishita S."/>
            <person name="Aerts A."/>
            <person name="Arnold G.J."/>
            <person name="Basu M.K."/>
            <person name="Bauer D.J."/>
            <person name="Caceres C.E."/>
            <person name="Carmel L."/>
            <person name="Casola C."/>
            <person name="Choi J.H."/>
            <person name="Detter J.C."/>
            <person name="Dong Q."/>
            <person name="Dusheyko S."/>
            <person name="Eads B.D."/>
            <person name="Frohlich T."/>
            <person name="Geiler-Samerotte K.A."/>
            <person name="Gerlach D."/>
            <person name="Hatcher P."/>
            <person name="Jogdeo S."/>
            <person name="Krijgsveld J."/>
            <person name="Kriventseva E.V."/>
            <person name="Kultz D."/>
            <person name="Laforsch C."/>
            <person name="Lindquist E."/>
            <person name="Lopez J."/>
            <person name="Manak J.R."/>
            <person name="Muller J."/>
            <person name="Pangilinan J."/>
            <person name="Patwardhan R.P."/>
            <person name="Pitluck S."/>
            <person name="Pritham E.J."/>
            <person name="Rechtsteiner A."/>
            <person name="Rho M."/>
            <person name="Rogozin I.B."/>
            <person name="Sakarya O."/>
            <person name="Salamov A."/>
            <person name="Schaack S."/>
            <person name="Shapiro H."/>
            <person name="Shiga Y."/>
            <person name="Skalitzky C."/>
            <person name="Smith Z."/>
            <person name="Souvorov A."/>
            <person name="Sung W."/>
            <person name="Tang Z."/>
            <person name="Tsuchiya D."/>
            <person name="Tu H."/>
            <person name="Vos H."/>
            <person name="Wang M."/>
            <person name="Wolf Y.I."/>
            <person name="Yamagata H."/>
            <person name="Yamada T."/>
            <person name="Ye Y."/>
            <person name="Shaw J.R."/>
            <person name="Andrews J."/>
            <person name="Crease T.J."/>
            <person name="Tang H."/>
            <person name="Lucas S.M."/>
            <person name="Robertson H.M."/>
            <person name="Bork P."/>
            <person name="Koonin E.V."/>
            <person name="Zdobnov E.M."/>
            <person name="Grigoriev I.V."/>
            <person name="Lynch M."/>
            <person name="Boore J.L."/>
        </authorList>
    </citation>
    <scope>NUCLEOTIDE SEQUENCE [LARGE SCALE GENOMIC DNA]</scope>
</reference>